<organism evidence="1 2">
    <name type="scientific">Bodo saltans</name>
    <name type="common">Flagellated protozoan</name>
    <dbReference type="NCBI Taxonomy" id="75058"/>
    <lineage>
        <taxon>Eukaryota</taxon>
        <taxon>Discoba</taxon>
        <taxon>Euglenozoa</taxon>
        <taxon>Kinetoplastea</taxon>
        <taxon>Metakinetoplastina</taxon>
        <taxon>Eubodonida</taxon>
        <taxon>Bodonidae</taxon>
        <taxon>Bodo</taxon>
    </lineage>
</organism>
<protein>
    <submittedName>
        <fullName evidence="1">Uncharacterized protein</fullName>
    </submittedName>
</protein>
<dbReference type="VEuPathDB" id="TriTrypDB:BSAL_83705"/>
<name>A0A0S4J2W7_BODSA</name>
<evidence type="ECO:0000313" key="2">
    <source>
        <dbReference type="Proteomes" id="UP000051952"/>
    </source>
</evidence>
<dbReference type="EMBL" id="CYKH01000945">
    <property type="protein sequence ID" value="CUG71306.1"/>
    <property type="molecule type" value="Genomic_DNA"/>
</dbReference>
<evidence type="ECO:0000313" key="1">
    <source>
        <dbReference type="EMBL" id="CUG71306.1"/>
    </source>
</evidence>
<dbReference type="AlphaFoldDB" id="A0A0S4J2W7"/>
<reference evidence="2" key="1">
    <citation type="submission" date="2015-09" db="EMBL/GenBank/DDBJ databases">
        <authorList>
            <consortium name="Pathogen Informatics"/>
        </authorList>
    </citation>
    <scope>NUCLEOTIDE SEQUENCE [LARGE SCALE GENOMIC DNA]</scope>
    <source>
        <strain evidence="2">Lake Konstanz</strain>
    </source>
</reference>
<sequence>MAILEAMYSDARFDMQHMTFFASALTSESRWNSTSHGTAPFSRVRFVTNFVDPQSTTDKLAVRGRAALKAYLDTLIPSDLPVEYTAQPMLPTLSYPALEGYLAVRWAAEALSRMPSINQSLFLDAIYARHLFFIDGVTLGHPFHRCHQPHHRNC</sequence>
<keyword evidence="2" id="KW-1185">Reference proteome</keyword>
<proteinExistence type="predicted"/>
<dbReference type="Proteomes" id="UP000051952">
    <property type="component" value="Unassembled WGS sequence"/>
</dbReference>
<gene>
    <name evidence="1" type="ORF">BSAL_83705</name>
</gene>
<accession>A0A0S4J2W7</accession>